<gene>
    <name evidence="2" type="ORF">UW99_C0031G0005</name>
</gene>
<dbReference type="EMBL" id="LCKM01000031">
    <property type="protein sequence ID" value="KKT97606.1"/>
    <property type="molecule type" value="Genomic_DNA"/>
</dbReference>
<dbReference type="Proteomes" id="UP000034214">
    <property type="component" value="Unassembled WGS sequence"/>
</dbReference>
<feature type="transmembrane region" description="Helical" evidence="1">
    <location>
        <begin position="375"/>
        <end position="394"/>
    </location>
</feature>
<comment type="caution">
    <text evidence="2">The sequence shown here is derived from an EMBL/GenBank/DDBJ whole genome shotgun (WGS) entry which is preliminary data.</text>
</comment>
<sequence length="554" mass="62358">MNKTHLRNIILIILLSIAASWQLFRPGYFTMHDDLQVMRVYEMDRCLKDGQIPCRWSPDMGAGYGQPMYNFYSAFPYYLGGLIKTLGFGFIVTVKALILICLIASGVFAYYLFAQLFLPLSALVGALAYIFVPYRALDLFVRGALSESFALALLPLVAAGIISVIKDPKPTKTALLALSVGALFSTHNITTMISAPLFIILTLLFLYTHKFSVKKIIHLSLGAVLGFGLSAFFLLPVIFEKGLAHTEFLISDYYNFQNHFISLKQIFLDLRWGFGSENIGPGGQISFFIGFLPIAALVILPLILLSKKLTGKRLEYLTIWVLAMGVLLMSHSKSFYIWNAIPSLAYVQFPWRFLGIFALFTSWILAAISENYNKYRWLSIATIILLVALNFGYFRFGRLLPEMTDSIKLSGGEFANQSKAALLDYLPKSSTAIPQEIAPDSPQILTGRVSINYFDKRTAYFSSEFDIYTDSATIQFPVVYFPGWELHQNRSPEVMNFEYDNDLGLITVELTAGHHLVQGFFENTPIRTVGNLLTFISALGLLTWCIFTYEKNKQ</sequence>
<keyword evidence="1" id="KW-0812">Transmembrane</keyword>
<feature type="transmembrane region" description="Helical" evidence="1">
    <location>
        <begin position="349"/>
        <end position="368"/>
    </location>
</feature>
<feature type="transmembrane region" description="Helical" evidence="1">
    <location>
        <begin position="6"/>
        <end position="24"/>
    </location>
</feature>
<evidence type="ECO:0000313" key="2">
    <source>
        <dbReference type="EMBL" id="KKT97606.1"/>
    </source>
</evidence>
<feature type="transmembrane region" description="Helical" evidence="1">
    <location>
        <begin position="219"/>
        <end position="239"/>
    </location>
</feature>
<keyword evidence="1" id="KW-0472">Membrane</keyword>
<feature type="transmembrane region" description="Helical" evidence="1">
    <location>
        <begin position="149"/>
        <end position="165"/>
    </location>
</feature>
<evidence type="ECO:0008006" key="4">
    <source>
        <dbReference type="Google" id="ProtNLM"/>
    </source>
</evidence>
<reference evidence="2 3" key="1">
    <citation type="journal article" date="2015" name="Nature">
        <title>rRNA introns, odd ribosomes, and small enigmatic genomes across a large radiation of phyla.</title>
        <authorList>
            <person name="Brown C.T."/>
            <person name="Hug L.A."/>
            <person name="Thomas B.C."/>
            <person name="Sharon I."/>
            <person name="Castelle C.J."/>
            <person name="Singh A."/>
            <person name="Wilkins M.J."/>
            <person name="Williams K.H."/>
            <person name="Banfield J.F."/>
        </authorList>
    </citation>
    <scope>NUCLEOTIDE SEQUENCE [LARGE SCALE GENOMIC DNA]</scope>
</reference>
<feature type="transmembrane region" description="Helical" evidence="1">
    <location>
        <begin position="117"/>
        <end position="137"/>
    </location>
</feature>
<protein>
    <recommendedName>
        <fullName evidence="4">Membrane protein 6-pyruvoyl-tetrahydropterin synthase-related domain-containing protein</fullName>
    </recommendedName>
</protein>
<feature type="transmembrane region" description="Helical" evidence="1">
    <location>
        <begin position="185"/>
        <end position="207"/>
    </location>
</feature>
<evidence type="ECO:0000313" key="3">
    <source>
        <dbReference type="Proteomes" id="UP000034214"/>
    </source>
</evidence>
<feature type="transmembrane region" description="Helical" evidence="1">
    <location>
        <begin position="317"/>
        <end position="337"/>
    </location>
</feature>
<keyword evidence="1" id="KW-1133">Transmembrane helix</keyword>
<dbReference type="AlphaFoldDB" id="A0A0G1LPA3"/>
<feature type="transmembrane region" description="Helical" evidence="1">
    <location>
        <begin position="285"/>
        <end position="305"/>
    </location>
</feature>
<evidence type="ECO:0000256" key="1">
    <source>
        <dbReference type="SAM" id="Phobius"/>
    </source>
</evidence>
<accession>A0A0G1LPA3</accession>
<proteinExistence type="predicted"/>
<name>A0A0G1LPA3_9BACT</name>
<organism evidence="2 3">
    <name type="scientific">Candidatus Collierbacteria bacterium GW2011_GWC2_45_15</name>
    <dbReference type="NCBI Taxonomy" id="1618394"/>
    <lineage>
        <taxon>Bacteria</taxon>
        <taxon>Candidatus Collieribacteriota</taxon>
    </lineage>
</organism>
<feature type="transmembrane region" description="Helical" evidence="1">
    <location>
        <begin position="86"/>
        <end position="111"/>
    </location>
</feature>
<feature type="transmembrane region" description="Helical" evidence="1">
    <location>
        <begin position="529"/>
        <end position="549"/>
    </location>
</feature>